<reference evidence="1 2" key="1">
    <citation type="journal article" date="2003" name="Proc. Natl. Acad. Sci. U.S.A.">
        <title>The genome of Nanoarchaeum equitans: insights into early archaeal evolution and derived parasitism.</title>
        <authorList>
            <person name="Waters E."/>
            <person name="Hohn M.J."/>
            <person name="Ahel I."/>
            <person name="Graham D.E."/>
            <person name="Adams M.D."/>
            <person name="Barnstead M."/>
            <person name="Beeson K.Y."/>
            <person name="Bibbs L."/>
            <person name="Bolanos R."/>
            <person name="Keller M."/>
            <person name="Kretz K."/>
            <person name="Lin X."/>
            <person name="Mathur E."/>
            <person name="Ni J."/>
            <person name="Podar M."/>
            <person name="Richardson T."/>
            <person name="Sutton G.G."/>
            <person name="Simon M."/>
            <person name="Soll D."/>
            <person name="Stetter K.O."/>
            <person name="Short J.M."/>
            <person name="Noordewier M."/>
        </authorList>
    </citation>
    <scope>NUCLEOTIDE SEQUENCE [LARGE SCALE GENOMIC DNA]</scope>
    <source>
        <strain evidence="1 2">Kin4-M</strain>
    </source>
</reference>
<proteinExistence type="predicted"/>
<sequence>MLAYAFLIKSIKTIPSNITIGDEPLFYITILNDKNKTYTDLDVKARSEGLEINYSKTIELLKPSEEFTLYLKGKAKKEGYNEIIINLNDEELHLPIFVFPLDKISIDVSPNIIKYGWNTIKIKINSNLNLRNGYLYIEGCPLNVSSPLVLNKNEYTIKLYADKDCYLNITLRAKSIIDINKTFHKILKLSEEKPYLLVYYEPKTINKKGKISLKLLSYNKITNIKIYAVSNISVSPNPYYLPFLDGSAIIDFDVFSNSYGKYPIKFVIEYEKDNKKYKTEYSSYVIINEKPKIVVSTNLDKNLEITIGNPNPYKLKGVYVTIADKSYFIGEIDPNDYDTAYFNLKPGKYNYTIYYQDWLGNQYKKEGQIIIPKQEKKEKNNNWIYLLLVLPLLYLIKRLIR</sequence>
<dbReference type="PANTHER" id="PTHR35902">
    <property type="entry name" value="S-LAYER DOMAIN-LIKE PROTEIN-RELATED"/>
    <property type="match status" value="1"/>
</dbReference>
<dbReference type="KEGG" id="neq:NEQ214"/>
<protein>
    <submittedName>
        <fullName evidence="1">NEQ214</fullName>
    </submittedName>
</protein>
<dbReference type="STRING" id="228908.NEQ214"/>
<dbReference type="BioCyc" id="NEQU228908:GJB6-230-MONOMER"/>
<name>Q74MR2_NANEQ</name>
<dbReference type="EnsemblBacteria" id="AAR39067">
    <property type="protein sequence ID" value="AAR39067"/>
    <property type="gene ID" value="NEQ214"/>
</dbReference>
<gene>
    <name evidence="1" type="ordered locus">NEQ214</name>
</gene>
<dbReference type="PANTHER" id="PTHR35902:SF6">
    <property type="entry name" value="CONSERVED WITHIN P. AEROPHILUM"/>
    <property type="match status" value="1"/>
</dbReference>
<keyword evidence="2" id="KW-1185">Reference proteome</keyword>
<accession>Q74MR2</accession>
<evidence type="ECO:0000313" key="2">
    <source>
        <dbReference type="Proteomes" id="UP000000578"/>
    </source>
</evidence>
<dbReference type="EMBL" id="AE017199">
    <property type="protein sequence ID" value="AAR39067.1"/>
    <property type="molecule type" value="Genomic_DNA"/>
</dbReference>
<organism evidence="1 2">
    <name type="scientific">Nanoarchaeum equitans (strain Kin4-M)</name>
    <dbReference type="NCBI Taxonomy" id="228908"/>
    <lineage>
        <taxon>Archaea</taxon>
        <taxon>Nanobdellota</taxon>
        <taxon>Candidatus Nanoarchaeia</taxon>
        <taxon>Nanoarchaeales</taxon>
        <taxon>Nanoarchaeaceae</taxon>
        <taxon>Nanoarchaeum</taxon>
    </lineage>
</organism>
<dbReference type="AlphaFoldDB" id="Q74MR2"/>
<dbReference type="Proteomes" id="UP000000578">
    <property type="component" value="Chromosome"/>
</dbReference>
<dbReference type="HOGENOM" id="CLU_686270_0_0_2"/>
<evidence type="ECO:0000313" key="1">
    <source>
        <dbReference type="EMBL" id="AAR39067.1"/>
    </source>
</evidence>